<accession>A0A4Z0Q2G1</accession>
<comment type="caution">
    <text evidence="2">The sequence shown here is derived from an EMBL/GenBank/DDBJ whole genome shotgun (WGS) entry which is preliminary data.</text>
</comment>
<sequence>MLDFLGEMVLQGLFSALLRVLAWLIRMIFYWPILGVGWLCLWWPQRAQVGGLGKIWKQHPLAAMHQAGWRATVVVMQYSIAVLLPLPLVALLVWLVVYYATR</sequence>
<protein>
    <submittedName>
        <fullName evidence="2">Uncharacterized protein</fullName>
    </submittedName>
</protein>
<evidence type="ECO:0000313" key="2">
    <source>
        <dbReference type="EMBL" id="TGE24278.1"/>
    </source>
</evidence>
<dbReference type="Proteomes" id="UP000297549">
    <property type="component" value="Unassembled WGS sequence"/>
</dbReference>
<name>A0A4Z0Q2G1_9BACT</name>
<feature type="transmembrane region" description="Helical" evidence="1">
    <location>
        <begin position="80"/>
        <end position="100"/>
    </location>
</feature>
<dbReference type="RefSeq" id="WP_135461699.1">
    <property type="nucleotide sequence ID" value="NZ_SRLC01000001.1"/>
</dbReference>
<keyword evidence="3" id="KW-1185">Reference proteome</keyword>
<evidence type="ECO:0000313" key="3">
    <source>
        <dbReference type="Proteomes" id="UP000297549"/>
    </source>
</evidence>
<dbReference type="EMBL" id="SRLC01000001">
    <property type="protein sequence ID" value="TGE24278.1"/>
    <property type="molecule type" value="Genomic_DNA"/>
</dbReference>
<keyword evidence="1" id="KW-0812">Transmembrane</keyword>
<feature type="transmembrane region" description="Helical" evidence="1">
    <location>
        <begin position="20"/>
        <end position="44"/>
    </location>
</feature>
<dbReference type="AlphaFoldDB" id="A0A4Z0Q2G1"/>
<organism evidence="2 3">
    <name type="scientific">Hymenobacter aquaticus</name>
    <dbReference type="NCBI Taxonomy" id="1867101"/>
    <lineage>
        <taxon>Bacteria</taxon>
        <taxon>Pseudomonadati</taxon>
        <taxon>Bacteroidota</taxon>
        <taxon>Cytophagia</taxon>
        <taxon>Cytophagales</taxon>
        <taxon>Hymenobacteraceae</taxon>
        <taxon>Hymenobacter</taxon>
    </lineage>
</organism>
<keyword evidence="1" id="KW-1133">Transmembrane helix</keyword>
<evidence type="ECO:0000256" key="1">
    <source>
        <dbReference type="SAM" id="Phobius"/>
    </source>
</evidence>
<gene>
    <name evidence="2" type="ORF">E5K00_03425</name>
</gene>
<keyword evidence="1" id="KW-0472">Membrane</keyword>
<proteinExistence type="predicted"/>
<reference evidence="2 3" key="1">
    <citation type="submission" date="2019-04" db="EMBL/GenBank/DDBJ databases">
        <authorList>
            <person name="Feng G."/>
            <person name="Zhang J."/>
            <person name="Zhu H."/>
        </authorList>
    </citation>
    <scope>NUCLEOTIDE SEQUENCE [LARGE SCALE GENOMIC DNA]</scope>
    <source>
        <strain evidence="2 3">JCM 31653</strain>
    </source>
</reference>